<dbReference type="Proteomes" id="UP000663882">
    <property type="component" value="Unassembled WGS sequence"/>
</dbReference>
<sequence>SKIGKYLNRLLRPFADNIMKSTTFRHEADLIKKLNHYASMEHRLNSTTLFCTIKILNFNVLDIHKNMIDTVAYVLQDHPQTTNILKHISINTIKNLLKIFLYNNKFYSNDKIYTFTKGSPNAMPLTDTLSNIYIFEWQKLILKNIKQNELFGRSKDGIFFTWNSSNDELHTILETIEKQQPNVRLKIFIGSKVQFLNTCIENRHGQLYTRIYHDPTSQSYALPYVSGHTKVKHSHWLRSALIQAACVCSAVDDFNEERIYLELTCLVNGYSLRFVERHVQHFFDYFNANSMRYSMDQTTYDKFRRQWFDFIVMQDDLTDKMEKLDSTDNLIHLNYFYDFGPRCQFNQQFHDLWDHYFDHHAILSKEKSKIILTTKHFHSLNAFLTQEKSTYQVQL</sequence>
<feature type="non-terminal residue" evidence="2">
    <location>
        <position position="1"/>
    </location>
</feature>
<protein>
    <recommendedName>
        <fullName evidence="1">Helix-turn-helix domain-containing protein</fullName>
    </recommendedName>
</protein>
<organism evidence="2 3">
    <name type="scientific">Rotaria sordida</name>
    <dbReference type="NCBI Taxonomy" id="392033"/>
    <lineage>
        <taxon>Eukaryota</taxon>
        <taxon>Metazoa</taxon>
        <taxon>Spiralia</taxon>
        <taxon>Gnathifera</taxon>
        <taxon>Rotifera</taxon>
        <taxon>Eurotatoria</taxon>
        <taxon>Bdelloidea</taxon>
        <taxon>Philodinida</taxon>
        <taxon>Philodinidae</taxon>
        <taxon>Rotaria</taxon>
    </lineage>
</organism>
<dbReference type="PANTHER" id="PTHR21301">
    <property type="entry name" value="REVERSE TRANSCRIPTASE"/>
    <property type="match status" value="1"/>
</dbReference>
<gene>
    <name evidence="2" type="ORF">RFH988_LOCUS35909</name>
</gene>
<accession>A0A815N4R2</accession>
<dbReference type="OrthoDB" id="10054219at2759"/>
<evidence type="ECO:0000259" key="1">
    <source>
        <dbReference type="Pfam" id="PF26215"/>
    </source>
</evidence>
<proteinExistence type="predicted"/>
<evidence type="ECO:0000313" key="3">
    <source>
        <dbReference type="Proteomes" id="UP000663882"/>
    </source>
</evidence>
<dbReference type="AlphaFoldDB" id="A0A815N4R2"/>
<feature type="domain" description="Helix-turn-helix" evidence="1">
    <location>
        <begin position="222"/>
        <end position="279"/>
    </location>
</feature>
<comment type="caution">
    <text evidence="2">The sequence shown here is derived from an EMBL/GenBank/DDBJ whole genome shotgun (WGS) entry which is preliminary data.</text>
</comment>
<dbReference type="EMBL" id="CAJNOO010005775">
    <property type="protein sequence ID" value="CAF1430067.1"/>
    <property type="molecule type" value="Genomic_DNA"/>
</dbReference>
<dbReference type="Pfam" id="PF26215">
    <property type="entry name" value="HTH_animal"/>
    <property type="match status" value="1"/>
</dbReference>
<name>A0A815N4R2_9BILA</name>
<reference evidence="2" key="1">
    <citation type="submission" date="2021-02" db="EMBL/GenBank/DDBJ databases">
        <authorList>
            <person name="Nowell W R."/>
        </authorList>
    </citation>
    <scope>NUCLEOTIDE SEQUENCE</scope>
</reference>
<dbReference type="InterPro" id="IPR058912">
    <property type="entry name" value="HTH_animal"/>
</dbReference>
<evidence type="ECO:0000313" key="2">
    <source>
        <dbReference type="EMBL" id="CAF1430067.1"/>
    </source>
</evidence>
<dbReference type="PANTHER" id="PTHR21301:SF10">
    <property type="entry name" value="REVERSE TRANSCRIPTASE DOMAIN-CONTAINING PROTEIN"/>
    <property type="match status" value="1"/>
</dbReference>